<reference evidence="2 3" key="1">
    <citation type="journal article" date="2018" name="Front. Plant Sci.">
        <title>Red Clover (Trifolium pratense) and Zigzag Clover (T. medium) - A Picture of Genomic Similarities and Differences.</title>
        <authorList>
            <person name="Dluhosova J."/>
            <person name="Istvanek J."/>
            <person name="Nedelnik J."/>
            <person name="Repkova J."/>
        </authorList>
    </citation>
    <scope>NUCLEOTIDE SEQUENCE [LARGE SCALE GENOMIC DNA]</scope>
    <source>
        <strain evidence="3">cv. 10/8</strain>
        <tissue evidence="2">Leaf</tissue>
    </source>
</reference>
<name>A0A392TWK0_9FABA</name>
<feature type="non-terminal residue" evidence="2">
    <location>
        <position position="24"/>
    </location>
</feature>
<protein>
    <submittedName>
        <fullName evidence="2">Uncharacterized protein</fullName>
    </submittedName>
</protein>
<dbReference type="EMBL" id="LXQA010673744">
    <property type="protein sequence ID" value="MCI65339.1"/>
    <property type="molecule type" value="Genomic_DNA"/>
</dbReference>
<evidence type="ECO:0000256" key="1">
    <source>
        <dbReference type="SAM" id="MobiDB-lite"/>
    </source>
</evidence>
<proteinExistence type="predicted"/>
<organism evidence="2 3">
    <name type="scientific">Trifolium medium</name>
    <dbReference type="NCBI Taxonomy" id="97028"/>
    <lineage>
        <taxon>Eukaryota</taxon>
        <taxon>Viridiplantae</taxon>
        <taxon>Streptophyta</taxon>
        <taxon>Embryophyta</taxon>
        <taxon>Tracheophyta</taxon>
        <taxon>Spermatophyta</taxon>
        <taxon>Magnoliopsida</taxon>
        <taxon>eudicotyledons</taxon>
        <taxon>Gunneridae</taxon>
        <taxon>Pentapetalae</taxon>
        <taxon>rosids</taxon>
        <taxon>fabids</taxon>
        <taxon>Fabales</taxon>
        <taxon>Fabaceae</taxon>
        <taxon>Papilionoideae</taxon>
        <taxon>50 kb inversion clade</taxon>
        <taxon>NPAAA clade</taxon>
        <taxon>Hologalegina</taxon>
        <taxon>IRL clade</taxon>
        <taxon>Trifolieae</taxon>
        <taxon>Trifolium</taxon>
    </lineage>
</organism>
<dbReference type="AlphaFoldDB" id="A0A392TWK0"/>
<evidence type="ECO:0000313" key="2">
    <source>
        <dbReference type="EMBL" id="MCI65339.1"/>
    </source>
</evidence>
<feature type="region of interest" description="Disordered" evidence="1">
    <location>
        <begin position="1"/>
        <end position="24"/>
    </location>
</feature>
<comment type="caution">
    <text evidence="2">The sequence shown here is derived from an EMBL/GenBank/DDBJ whole genome shotgun (WGS) entry which is preliminary data.</text>
</comment>
<dbReference type="Proteomes" id="UP000265520">
    <property type="component" value="Unassembled WGS sequence"/>
</dbReference>
<accession>A0A392TWK0</accession>
<keyword evidence="3" id="KW-1185">Reference proteome</keyword>
<evidence type="ECO:0000313" key="3">
    <source>
        <dbReference type="Proteomes" id="UP000265520"/>
    </source>
</evidence>
<sequence length="24" mass="2624">MSGNVNDERKEYAKQGGKKNAEAV</sequence>